<dbReference type="GO" id="GO:0033265">
    <property type="term" value="F:choline binding"/>
    <property type="evidence" value="ECO:0007669"/>
    <property type="project" value="InterPro"/>
</dbReference>
<sequence>MRRLTLPHYCLTLTTLGLLAAGPAHADLDQVRFGVSPWPGVTVKTEIAAQLLDAMGYRTEQKELAVGVILNGLANGQLDAYLGNWYPVQQEMTEPLLESGRLAHAAANISNATSGLVVPSYVHEAGVDSVADLDRYRDRFGGKIQGIEAGTGINDAILKAIAEDKAGLGDWQLQESSTAAMLAYAGQKIADHEWVTFVGWEPHWMNVNYDLYYLKDADDSGVADIVSTVWTLVPGDLEQQDANLYRFFSQYRVDIADQNDWVYQYSHEERPADEVASEWIQSHEATVAQWLEGVTAKNGKPAIEEVRAEFAN</sequence>
<name>A0AB74UFM2_9GAMM</name>
<feature type="signal peptide" evidence="1">
    <location>
        <begin position="1"/>
        <end position="26"/>
    </location>
</feature>
<organism evidence="3">
    <name type="scientific">Salinicola endophyticus</name>
    <dbReference type="NCBI Taxonomy" id="1949083"/>
    <lineage>
        <taxon>Bacteria</taxon>
        <taxon>Pseudomonadati</taxon>
        <taxon>Pseudomonadota</taxon>
        <taxon>Gammaproteobacteria</taxon>
        <taxon>Oceanospirillales</taxon>
        <taxon>Halomonadaceae</taxon>
        <taxon>Salinicola</taxon>
    </lineage>
</organism>
<feature type="chain" id="PRO_5044500103" evidence="1">
    <location>
        <begin position="27"/>
        <end position="312"/>
    </location>
</feature>
<reference evidence="3" key="1">
    <citation type="submission" date="2024-06" db="EMBL/GenBank/DDBJ databases">
        <title>Complete genome of Salinicola endophyticus HNIBRBA4755.</title>
        <authorList>
            <person name="Shin S.Y."/>
            <person name="Kang H."/>
            <person name="Song J."/>
        </authorList>
    </citation>
    <scope>NUCLEOTIDE SEQUENCE</scope>
    <source>
        <strain evidence="3">HNIBRBA4755</strain>
    </source>
</reference>
<feature type="domain" description="ABC-type glycine betaine transport system substrate-binding" evidence="2">
    <location>
        <begin position="30"/>
        <end position="281"/>
    </location>
</feature>
<dbReference type="Pfam" id="PF04069">
    <property type="entry name" value="OpuAC"/>
    <property type="match status" value="1"/>
</dbReference>
<dbReference type="Gene3D" id="3.40.190.100">
    <property type="entry name" value="Glycine betaine-binding periplasmic protein, domain 2"/>
    <property type="match status" value="1"/>
</dbReference>
<evidence type="ECO:0000256" key="1">
    <source>
        <dbReference type="SAM" id="SignalP"/>
    </source>
</evidence>
<dbReference type="GO" id="GO:0022857">
    <property type="term" value="F:transmembrane transporter activity"/>
    <property type="evidence" value="ECO:0007669"/>
    <property type="project" value="InterPro"/>
</dbReference>
<dbReference type="EMBL" id="CP159578">
    <property type="protein sequence ID" value="XCJ80685.1"/>
    <property type="molecule type" value="Genomic_DNA"/>
</dbReference>
<gene>
    <name evidence="3" type="ORF">ABV408_05765</name>
</gene>
<dbReference type="InterPro" id="IPR017783">
    <property type="entry name" value="ABC_choline_sub-bd"/>
</dbReference>
<dbReference type="InterPro" id="IPR007210">
    <property type="entry name" value="ABC_Gly_betaine_transp_sub-bd"/>
</dbReference>
<evidence type="ECO:0000313" key="3">
    <source>
        <dbReference type="EMBL" id="XCJ80685.1"/>
    </source>
</evidence>
<proteinExistence type="predicted"/>
<evidence type="ECO:0000259" key="2">
    <source>
        <dbReference type="Pfam" id="PF04069"/>
    </source>
</evidence>
<dbReference type="CDD" id="cd13640">
    <property type="entry name" value="PBP2_ChoX"/>
    <property type="match status" value="1"/>
</dbReference>
<dbReference type="SUPFAM" id="SSF53850">
    <property type="entry name" value="Periplasmic binding protein-like II"/>
    <property type="match status" value="1"/>
</dbReference>
<dbReference type="Gene3D" id="3.40.190.10">
    <property type="entry name" value="Periplasmic binding protein-like II"/>
    <property type="match status" value="1"/>
</dbReference>
<protein>
    <submittedName>
        <fullName evidence="3">ABC transporter substrate-binding protein</fullName>
    </submittedName>
</protein>
<dbReference type="RefSeq" id="WP_353981502.1">
    <property type="nucleotide sequence ID" value="NZ_CP159578.1"/>
</dbReference>
<dbReference type="GO" id="GO:0015871">
    <property type="term" value="P:choline transport"/>
    <property type="evidence" value="ECO:0007669"/>
    <property type="project" value="InterPro"/>
</dbReference>
<dbReference type="GO" id="GO:0042597">
    <property type="term" value="C:periplasmic space"/>
    <property type="evidence" value="ECO:0007669"/>
    <property type="project" value="InterPro"/>
</dbReference>
<accession>A0AB74UFM2</accession>
<dbReference type="AlphaFoldDB" id="A0AB74UFM2"/>
<keyword evidence="1" id="KW-0732">Signal</keyword>
<dbReference type="GO" id="GO:0043190">
    <property type="term" value="C:ATP-binding cassette (ABC) transporter complex"/>
    <property type="evidence" value="ECO:0007669"/>
    <property type="project" value="InterPro"/>
</dbReference>